<dbReference type="GO" id="GO:0000398">
    <property type="term" value="P:mRNA splicing, via spliceosome"/>
    <property type="evidence" value="ECO:0007669"/>
    <property type="project" value="TreeGrafter"/>
</dbReference>
<feature type="region of interest" description="Disordered" evidence="7">
    <location>
        <begin position="1"/>
        <end position="98"/>
    </location>
</feature>
<dbReference type="GO" id="GO:0030623">
    <property type="term" value="F:U5 snRNA binding"/>
    <property type="evidence" value="ECO:0007669"/>
    <property type="project" value="TreeGrafter"/>
</dbReference>
<dbReference type="InterPro" id="IPR020568">
    <property type="entry name" value="Ribosomal_Su5_D2-typ_SF"/>
</dbReference>
<dbReference type="FunFam" id="3.40.50.300:FF:000646">
    <property type="entry name" value="U5 small nuclear ribonucleoprotein component"/>
    <property type="match status" value="1"/>
</dbReference>
<dbReference type="InterPro" id="IPR044121">
    <property type="entry name" value="Snu114_GTP-bd"/>
</dbReference>
<evidence type="ECO:0000256" key="5">
    <source>
        <dbReference type="ARBA" id="ARBA00023187"/>
    </source>
</evidence>
<dbReference type="CDD" id="cd04090">
    <property type="entry name" value="EF2_II_snRNP"/>
    <property type="match status" value="1"/>
</dbReference>
<dbReference type="PANTHER" id="PTHR42908">
    <property type="entry name" value="TRANSLATION ELONGATION FACTOR-RELATED"/>
    <property type="match status" value="1"/>
</dbReference>
<dbReference type="CDD" id="cd01683">
    <property type="entry name" value="EF2_IV_snRNP"/>
    <property type="match status" value="1"/>
</dbReference>
<dbReference type="PROSITE" id="PS51722">
    <property type="entry name" value="G_TR_2"/>
    <property type="match status" value="1"/>
</dbReference>
<dbReference type="SMART" id="SM00889">
    <property type="entry name" value="EFG_IV"/>
    <property type="match status" value="1"/>
</dbReference>
<dbReference type="SUPFAM" id="SSF54980">
    <property type="entry name" value="EF-G C-terminal domain-like"/>
    <property type="match status" value="2"/>
</dbReference>
<dbReference type="Pfam" id="PF03144">
    <property type="entry name" value="GTP_EFTU_D2"/>
    <property type="match status" value="1"/>
</dbReference>
<evidence type="ECO:0000256" key="6">
    <source>
        <dbReference type="ARBA" id="ARBA00023242"/>
    </source>
</evidence>
<dbReference type="PANTHER" id="PTHR42908:SF6">
    <property type="entry name" value="116 KDA U5 SMALL NUCLEAR RIBONUCLEOPROTEIN COMPONENT"/>
    <property type="match status" value="1"/>
</dbReference>
<dbReference type="Pfam" id="PF00679">
    <property type="entry name" value="EFG_C"/>
    <property type="match status" value="1"/>
</dbReference>
<dbReference type="SUPFAM" id="SSF54211">
    <property type="entry name" value="Ribosomal protein S5 domain 2-like"/>
    <property type="match status" value="1"/>
</dbReference>
<dbReference type="SUPFAM" id="SSF50447">
    <property type="entry name" value="Translation proteins"/>
    <property type="match status" value="1"/>
</dbReference>
<accession>A0A0D2UI40</accession>
<dbReference type="AlphaFoldDB" id="A0A0D2UI40"/>
<dbReference type="InterPro" id="IPR031950">
    <property type="entry name" value="EFTUD2_N"/>
</dbReference>
<evidence type="ECO:0000313" key="10">
    <source>
        <dbReference type="Proteomes" id="UP000008743"/>
    </source>
</evidence>
<dbReference type="Gene3D" id="3.90.1430.10">
    <property type="entry name" value="Yeast translation eEF2 (G' domain)"/>
    <property type="match status" value="1"/>
</dbReference>
<evidence type="ECO:0000256" key="2">
    <source>
        <dbReference type="ARBA" id="ARBA00022664"/>
    </source>
</evidence>
<dbReference type="Gene3D" id="3.30.70.870">
    <property type="entry name" value="Elongation Factor G (Translational Gtpase), domain 3"/>
    <property type="match status" value="1"/>
</dbReference>
<dbReference type="InterPro" id="IPR009000">
    <property type="entry name" value="Transl_B-barrel_sf"/>
</dbReference>
<evidence type="ECO:0000259" key="8">
    <source>
        <dbReference type="PROSITE" id="PS51722"/>
    </source>
</evidence>
<dbReference type="InterPro" id="IPR004161">
    <property type="entry name" value="EFTu-like_2"/>
</dbReference>
<dbReference type="GO" id="GO:0071007">
    <property type="term" value="C:U2-type catalytic step 2 spliceosome"/>
    <property type="evidence" value="ECO:0007669"/>
    <property type="project" value="TreeGrafter"/>
</dbReference>
<sequence>MEESLYDEFGNYVGPELDDEDDQNGAPTGFQYHGAASAGTSGYDDGDDDDSNARVIQMRGTDVRGWEEDDEADQQRRPRDYLETDDADAPQPMATDRPITTAIVLHEDKKYYPSASEIYGPDVETIVQEEDTQALSEPIVAPIRKKQVVVMESDLPFTSYNKTFMAELASKPEFVRNVAVIGHLHHGKTTLFDRLIEPTHGVEWNDEQDVRYTDTLYLEQQRGLSIKSTPMSLVMPNSKGKSYLLHLIDTPGHANFYDEAVAAMRLADGVLLVVDAVEGVMLQTERLLRHAVQERLPITLCVNKIDRLVLELKLPPMDAYHKLKHTIDEVNSLIGSIALQTLTAIGEMLVSPLRGNVMFASSRYGVLFTVQSFADLYAKLHGQGFDAKELAKRLWGNSFYDPATRSFHAKSQNSTMQRSFVAFVMDPLYKLFAQVVGDTETTLPVVLQELGVRVSNTELRMNVRPLLKIACSRLFGKASCLVDMCIAHIPSPIQAARARIPLIYSGPLGIDEDEEDDGHARSFKSASSRARAGANHKFSNAELVQSLLSCDPEGPLMIQITKLILSEDSTTFDALGRVFSGTISTGQSVEVLGDSYSLEDPEDSKKATVNGLFISEARYRVPVQSASAGSIVLIQGIDASIAKTATITGLNNPRARIFRSLRFGAPSVVKVAIEPVNPSELPKMIEGLRKASKSYPQLITRAEESGEHVVIGTGELYMDCALHDVRKVFSEVDLKVSDPVVSFAETVVETSSIKCVAETPNKKNKLTMIAEPLDKGLAEDIESEVVSLSMTKKQVGDYLQHKYSWDILAARSVWAFGPDQNGPNVLLDDTLPSEVDKKLLGTIRDSVVQGFQWGAREGPLCDEPIRGVKFRVLDATIAHDAPSRGGGFVIPTARRVTYSSFLLATPRLLEPHFLVEIQAPADCVSAIYTVLARRRGHLTSETPKAGSPLYTLKGYLPVMDSFGFETDLRIHTQGQAFCMTTFDHWQVVPGDPLDKSIYLKPLEPQPAAHLAREYMVKTRRRKGLSDDVSITKYFDDPLLLELARQDLGLNLPF</sequence>
<gene>
    <name evidence="9" type="ORF">CAOG_005368</name>
</gene>
<keyword evidence="9" id="KW-0251">Elongation factor</keyword>
<dbReference type="GO" id="GO:0005525">
    <property type="term" value="F:GTP binding"/>
    <property type="evidence" value="ECO:0007669"/>
    <property type="project" value="UniProtKB-KW"/>
</dbReference>
<keyword evidence="6" id="KW-0539">Nucleus</keyword>
<dbReference type="Gene3D" id="3.30.230.10">
    <property type="match status" value="1"/>
</dbReference>
<evidence type="ECO:0000256" key="4">
    <source>
        <dbReference type="ARBA" id="ARBA00023134"/>
    </source>
</evidence>
<keyword evidence="9" id="KW-0648">Protein biosynthesis</keyword>
<dbReference type="InterPro" id="IPR000640">
    <property type="entry name" value="EFG_V-like"/>
</dbReference>
<keyword evidence="4" id="KW-0342">GTP-binding</keyword>
<dbReference type="Gene3D" id="3.30.70.240">
    <property type="match status" value="1"/>
</dbReference>
<dbReference type="eggNOG" id="KOG0468">
    <property type="taxonomic scope" value="Eukaryota"/>
</dbReference>
<dbReference type="PRINTS" id="PR00315">
    <property type="entry name" value="ELONGATNFCT"/>
</dbReference>
<dbReference type="FunFam" id="3.90.1430.10:FF:000001">
    <property type="entry name" value="116 kDa U5 small nuclear ribonucleoprotein component"/>
    <property type="match status" value="1"/>
</dbReference>
<dbReference type="FunFam" id="2.40.30.10:FF:000029">
    <property type="entry name" value="116 kDa U5 small nuclear ribonucleoprotein component"/>
    <property type="match status" value="1"/>
</dbReference>
<dbReference type="EMBL" id="KE346367">
    <property type="protein sequence ID" value="KJE94786.1"/>
    <property type="molecule type" value="Genomic_DNA"/>
</dbReference>
<dbReference type="Gene3D" id="2.40.30.10">
    <property type="entry name" value="Translation factors"/>
    <property type="match status" value="1"/>
</dbReference>
<feature type="compositionally biased region" description="Low complexity" evidence="7">
    <location>
        <begin position="34"/>
        <end position="43"/>
    </location>
</feature>
<protein>
    <submittedName>
        <fullName evidence="9">Elongation factor Tu GTP binding domain containing 2</fullName>
    </submittedName>
</protein>
<dbReference type="CDD" id="cd04098">
    <property type="entry name" value="eEF2_C_snRNP"/>
    <property type="match status" value="1"/>
</dbReference>
<dbReference type="Proteomes" id="UP000008743">
    <property type="component" value="Unassembled WGS sequence"/>
</dbReference>
<feature type="compositionally biased region" description="Basic and acidic residues" evidence="7">
    <location>
        <begin position="73"/>
        <end position="82"/>
    </location>
</feature>
<dbReference type="FunFam" id="3.30.70.870:FF:000002">
    <property type="entry name" value="Translation elongation factor 2"/>
    <property type="match status" value="1"/>
</dbReference>
<keyword evidence="10" id="KW-1185">Reference proteome</keyword>
<dbReference type="GO" id="GO:0003924">
    <property type="term" value="F:GTPase activity"/>
    <property type="evidence" value="ECO:0007669"/>
    <property type="project" value="InterPro"/>
</dbReference>
<dbReference type="OrthoDB" id="364892at2759"/>
<comment type="subcellular location">
    <subcellularLocation>
        <location evidence="1">Nucleus</location>
    </subcellularLocation>
</comment>
<dbReference type="InterPro" id="IPR014721">
    <property type="entry name" value="Ribsml_uS5_D2-typ_fold_subgr"/>
</dbReference>
<dbReference type="InterPro" id="IPR035647">
    <property type="entry name" value="EFG_III/V"/>
</dbReference>
<dbReference type="InterPro" id="IPR005517">
    <property type="entry name" value="Transl_elong_EFG/EF2_IV"/>
</dbReference>
<dbReference type="PhylomeDB" id="A0A0D2UI40"/>
<evidence type="ECO:0000256" key="1">
    <source>
        <dbReference type="ARBA" id="ARBA00004123"/>
    </source>
</evidence>
<dbReference type="InterPro" id="IPR005225">
    <property type="entry name" value="Small_GTP-bd"/>
</dbReference>
<dbReference type="NCBIfam" id="TIGR00231">
    <property type="entry name" value="small_GTP"/>
    <property type="match status" value="1"/>
</dbReference>
<evidence type="ECO:0000313" key="9">
    <source>
        <dbReference type="EMBL" id="KJE94786.1"/>
    </source>
</evidence>
<dbReference type="FunFam" id="3.30.70.240:FF:000004">
    <property type="entry name" value="116 kDa U5 small nuclear ribonucleoprotein"/>
    <property type="match status" value="1"/>
</dbReference>
<keyword evidence="2" id="KW-0507">mRNA processing</keyword>
<feature type="domain" description="Tr-type G" evidence="8">
    <location>
        <begin position="173"/>
        <end position="381"/>
    </location>
</feature>
<reference evidence="10" key="1">
    <citation type="submission" date="2011-02" db="EMBL/GenBank/DDBJ databases">
        <title>The Genome Sequence of Capsaspora owczarzaki ATCC 30864.</title>
        <authorList>
            <person name="Russ C."/>
            <person name="Cuomo C."/>
            <person name="Burger G."/>
            <person name="Gray M.W."/>
            <person name="Holland P.W.H."/>
            <person name="King N."/>
            <person name="Lang F.B.F."/>
            <person name="Roger A.J."/>
            <person name="Ruiz-Trillo I."/>
            <person name="Young S.K."/>
            <person name="Zeng Q."/>
            <person name="Gargeya S."/>
            <person name="Alvarado L."/>
            <person name="Berlin A."/>
            <person name="Chapman S.B."/>
            <person name="Chen Z."/>
            <person name="Freedman E."/>
            <person name="Gellesch M."/>
            <person name="Goldberg J."/>
            <person name="Griggs A."/>
            <person name="Gujja S."/>
            <person name="Heilman E."/>
            <person name="Heiman D."/>
            <person name="Howarth C."/>
            <person name="Mehta T."/>
            <person name="Neiman D."/>
            <person name="Pearson M."/>
            <person name="Roberts A."/>
            <person name="Saif S."/>
            <person name="Shea T."/>
            <person name="Shenoy N."/>
            <person name="Sisk P."/>
            <person name="Stolte C."/>
            <person name="Sykes S."/>
            <person name="White J."/>
            <person name="Yandava C."/>
            <person name="Haas B."/>
            <person name="Nusbaum C."/>
            <person name="Birren B."/>
        </authorList>
    </citation>
    <scope>NUCLEOTIDE SEQUENCE</scope>
    <source>
        <strain evidence="10">ATCC 30864</strain>
    </source>
</reference>
<dbReference type="SUPFAM" id="SSF52540">
    <property type="entry name" value="P-loop containing nucleoside triphosphate hydrolases"/>
    <property type="match status" value="1"/>
</dbReference>
<evidence type="ECO:0000256" key="3">
    <source>
        <dbReference type="ARBA" id="ARBA00022741"/>
    </source>
</evidence>
<dbReference type="STRING" id="595528.A0A0D2UI40"/>
<dbReference type="InterPro" id="IPR035655">
    <property type="entry name" value="U5-116kDa_C"/>
</dbReference>
<dbReference type="InterPro" id="IPR000795">
    <property type="entry name" value="T_Tr_GTP-bd_dom"/>
</dbReference>
<dbReference type="CDD" id="cd04167">
    <property type="entry name" value="Snu114p"/>
    <property type="match status" value="1"/>
</dbReference>
<dbReference type="SMART" id="SM00838">
    <property type="entry name" value="EFG_C"/>
    <property type="match status" value="1"/>
</dbReference>
<keyword evidence="5" id="KW-0508">mRNA splicing</keyword>
<dbReference type="Pfam" id="PF03764">
    <property type="entry name" value="EFG_IV"/>
    <property type="match status" value="1"/>
</dbReference>
<dbReference type="Gene3D" id="3.40.50.300">
    <property type="entry name" value="P-loop containing nucleotide triphosphate hydrolases"/>
    <property type="match status" value="1"/>
</dbReference>
<proteinExistence type="predicted"/>
<dbReference type="GO" id="GO:0003746">
    <property type="term" value="F:translation elongation factor activity"/>
    <property type="evidence" value="ECO:0007669"/>
    <property type="project" value="UniProtKB-KW"/>
</dbReference>
<dbReference type="InterPro" id="IPR027417">
    <property type="entry name" value="P-loop_NTPase"/>
</dbReference>
<dbReference type="Pfam" id="PF00009">
    <property type="entry name" value="GTP_EFTU"/>
    <property type="match status" value="1"/>
</dbReference>
<dbReference type="InParanoid" id="A0A0D2UI40"/>
<dbReference type="FunCoup" id="A0A0D2UI40">
    <property type="interactions" value="898"/>
</dbReference>
<keyword evidence="3" id="KW-0547">Nucleotide-binding</keyword>
<dbReference type="Pfam" id="PF16004">
    <property type="entry name" value="EFTUD2"/>
    <property type="match status" value="1"/>
</dbReference>
<dbReference type="GO" id="GO:0046540">
    <property type="term" value="C:U4/U6 x U5 tri-snRNP complex"/>
    <property type="evidence" value="ECO:0007669"/>
    <property type="project" value="TreeGrafter"/>
</dbReference>
<dbReference type="FunFam" id="3.30.230.10:FF:000009">
    <property type="entry name" value="116 kDa U5 small nuclear ribonucleoprotein component"/>
    <property type="match status" value="1"/>
</dbReference>
<dbReference type="GO" id="GO:0005829">
    <property type="term" value="C:cytosol"/>
    <property type="evidence" value="ECO:0007669"/>
    <property type="project" value="TreeGrafter"/>
</dbReference>
<name>A0A0D2UI40_CAPO3</name>
<evidence type="ECO:0000256" key="7">
    <source>
        <dbReference type="SAM" id="MobiDB-lite"/>
    </source>
</evidence>
<organism evidence="9 10">
    <name type="scientific">Capsaspora owczarzaki (strain ATCC 30864)</name>
    <dbReference type="NCBI Taxonomy" id="595528"/>
    <lineage>
        <taxon>Eukaryota</taxon>
        <taxon>Filasterea</taxon>
        <taxon>Capsaspora</taxon>
    </lineage>
</organism>